<dbReference type="InterPro" id="IPR038666">
    <property type="entry name" value="SSP1_head-tail_sf"/>
</dbReference>
<sequence>MQAGKFLQIIDIESVTSAVNEAGTPVQTWTHKDRLRAEVVSETAEEFIRSYGASEECVIVFRTRFQEGITAGDRVVFQGQSFNIKLIMPLGRRRGLELRCVAVKDAL</sequence>
<reference evidence="1" key="1">
    <citation type="submission" date="2007-04" db="EMBL/GenBank/DDBJ databases">
        <title>Complete sequence of chromosome of Rhodobacter sphaeroides ATCC 17025.</title>
        <authorList>
            <consortium name="US DOE Joint Genome Institute"/>
            <person name="Copeland A."/>
            <person name="Lucas S."/>
            <person name="Lapidus A."/>
            <person name="Barry K."/>
            <person name="Detter J.C."/>
            <person name="Glavina del Rio T."/>
            <person name="Hammon N."/>
            <person name="Israni S."/>
            <person name="Dalin E."/>
            <person name="Tice H."/>
            <person name="Pitluck S."/>
            <person name="Chertkov O."/>
            <person name="Brettin T."/>
            <person name="Bruce D."/>
            <person name="Han C."/>
            <person name="Schmutz J."/>
            <person name="Larimer F."/>
            <person name="Land M."/>
            <person name="Hauser L."/>
            <person name="Kyrpides N."/>
            <person name="Kim E."/>
            <person name="Richardson P."/>
            <person name="Mackenzie C."/>
            <person name="Choudhary M."/>
            <person name="Donohue T.J."/>
            <person name="Kaplan S."/>
        </authorList>
    </citation>
    <scope>NUCLEOTIDE SEQUENCE [LARGE SCALE GENOMIC DNA]</scope>
    <source>
        <strain evidence="1">ATCC 17025</strain>
    </source>
</reference>
<organism evidence="1">
    <name type="scientific">Cereibacter sphaeroides (strain ATCC 17025 / ATH 2.4.3)</name>
    <name type="common">Rhodobacter sphaeroides</name>
    <dbReference type="NCBI Taxonomy" id="349102"/>
    <lineage>
        <taxon>Bacteria</taxon>
        <taxon>Pseudomonadati</taxon>
        <taxon>Pseudomonadota</taxon>
        <taxon>Alphaproteobacteria</taxon>
        <taxon>Rhodobacterales</taxon>
        <taxon>Paracoccaceae</taxon>
        <taxon>Cereibacter</taxon>
    </lineage>
</organism>
<dbReference type="BioCyc" id="RSPH349102:G1G8M-1406-MONOMER"/>
<dbReference type="STRING" id="349102.Rsph17025_1368"/>
<dbReference type="eggNOG" id="COG5614">
    <property type="taxonomic scope" value="Bacteria"/>
</dbReference>
<proteinExistence type="predicted"/>
<accession>A4WSA1</accession>
<name>A4WSA1_CERS5</name>
<dbReference type="NCBIfam" id="TIGR01563">
    <property type="entry name" value="gp16_SPP1"/>
    <property type="match status" value="1"/>
</dbReference>
<dbReference type="Pfam" id="PF05521">
    <property type="entry name" value="Phage_HCP"/>
    <property type="match status" value="1"/>
</dbReference>
<evidence type="ECO:0000313" key="1">
    <source>
        <dbReference type="EMBL" id="ABP70265.1"/>
    </source>
</evidence>
<dbReference type="EMBL" id="CP000661">
    <property type="protein sequence ID" value="ABP70265.1"/>
    <property type="molecule type" value="Genomic_DNA"/>
</dbReference>
<dbReference type="Gene3D" id="2.40.10.270">
    <property type="entry name" value="Bacteriophage SPP1 head-tail adaptor protein"/>
    <property type="match status" value="1"/>
</dbReference>
<gene>
    <name evidence="1" type="ordered locus">Rsph17025_1368</name>
</gene>
<dbReference type="AlphaFoldDB" id="A4WSA1"/>
<protein>
    <submittedName>
        <fullName evidence="1">Phage head-tail adaptor, putative</fullName>
    </submittedName>
</protein>
<dbReference type="InterPro" id="IPR008767">
    <property type="entry name" value="Phage_SPP1_head-tail_adaptor"/>
</dbReference>
<dbReference type="HOGENOM" id="CLU_147810_6_1_5"/>
<dbReference type="KEGG" id="rsq:Rsph17025_1368"/>